<dbReference type="SUPFAM" id="SSF52540">
    <property type="entry name" value="P-loop containing nucleoside triphosphate hydrolases"/>
    <property type="match status" value="1"/>
</dbReference>
<dbReference type="InterPro" id="IPR003395">
    <property type="entry name" value="RecF/RecN/SMC_N"/>
</dbReference>
<dbReference type="Pfam" id="PF02463">
    <property type="entry name" value="SMC_N"/>
    <property type="match status" value="1"/>
</dbReference>
<reference evidence="5 6" key="1">
    <citation type="submission" date="2017-09" db="EMBL/GenBank/DDBJ databases">
        <title>Depth-based differentiation of microbial function through sediment-hosted aquifers and enrichment of novel symbionts in the deep terrestrial subsurface.</title>
        <authorList>
            <person name="Probst A.J."/>
            <person name="Ladd B."/>
            <person name="Jarett J.K."/>
            <person name="Geller-Mcgrath D.E."/>
            <person name="Sieber C.M."/>
            <person name="Emerson J.B."/>
            <person name="Anantharaman K."/>
            <person name="Thomas B.C."/>
            <person name="Malmstrom R."/>
            <person name="Stieglmeier M."/>
            <person name="Klingl A."/>
            <person name="Woyke T."/>
            <person name="Ryan C.M."/>
            <person name="Banfield J.F."/>
        </authorList>
    </citation>
    <scope>NUCLEOTIDE SEQUENCE [LARGE SCALE GENOMIC DNA]</scope>
    <source>
        <strain evidence="5">CG_4_10_14_0_8_um_filter_42_10</strain>
    </source>
</reference>
<organism evidence="5 6">
    <name type="scientific">Candidatus Kerfeldbacteria bacterium CG_4_10_14_0_8_um_filter_42_10</name>
    <dbReference type="NCBI Taxonomy" id="2014248"/>
    <lineage>
        <taxon>Bacteria</taxon>
        <taxon>Candidatus Kerfeldiibacteriota</taxon>
    </lineage>
</organism>
<evidence type="ECO:0000313" key="6">
    <source>
        <dbReference type="Proteomes" id="UP000230779"/>
    </source>
</evidence>
<dbReference type="PANTHER" id="PTHR43977">
    <property type="entry name" value="STRUCTURAL MAINTENANCE OF CHROMOSOMES PROTEIN 3"/>
    <property type="match status" value="1"/>
</dbReference>
<sequence length="901" mass="103796">MYLEKLEIQGFKSFSNKTVLEFDRGTTAIVGPNGSGKSNIADAVRWVLGEQSLKLLRGKKSQDVIFSGSGKKSRLGMAEVSIYINNRDGGAPIEYSDLVITRRIFQNGEGEYFINRKKVRLQDVLFLVAKANFGQKSYSVIGQGMIERVLTSSSQERKEFFDEAAGVKQYQIKKEQANTKLARTTDNLGQAEILLQEIEPRLRSLTRQVKRLERREATESELKNIQRTHYYLQWQELDHKYLELRNNFEEKNSQLEKLEYEKSGIQKKIGVIAQADTRTQLFQKYQAEYQSFQEEKNKMLQEEAVLKGKTELKLIQKGKGEIAWLEKKKSELNQIQKNVHKEAEELRSKYIKEKGLLDQQSVEQEKIMAEFSQLEQAIEDGFQKLRKKPELDLPFLQDSIEKIYLEQTEFWGKIEKVQQLEEIGNLRREANNIIKQLKSLRDQIRNIRTNQEIADLPELQKKLTNLLKTKDNLVNEINERKISTQSIKEKLDSLDKRSSDTAEELKKIERELKMAEAATEDPESLKKLWEEEKNNLKKNLVQIEEKINAAQKKLDSFNKEEQTKKDELLEKQDEIQELQIRINGISNEINSNNIELAKIETKREDLEREINENLGLDELQTIKTSGVTIDPEIKEVIPLEREEKIKRLKNQLDLIGGIDPAIQEEYQTTSERYNFLTTQINDLKQATHSLEKIIEELDEKIKKQFKEAFNKINHEFGKYFKLLFDGGRASLTLKKEELIASPEEGEKEPAEGEEQSQELDEEEQADELQPVKQEKVVTGIDIQACPPGKKLSDLNMLSGGEKALTSIALIYAIIANNPPPFVILDEVDAALDEANSIKYSKILENFAHKTQFVTITHNRATMHQAAILYGVTMQEEGVSKLLSVKMEDVDKIKGVVSNKNE</sequence>
<protein>
    <recommendedName>
        <fullName evidence="4">RecF/RecN/SMC N-terminal domain-containing protein</fullName>
    </recommendedName>
</protein>
<name>A0A2M7RIR4_9BACT</name>
<dbReference type="InterPro" id="IPR027417">
    <property type="entry name" value="P-loop_NTPase"/>
</dbReference>
<comment type="caution">
    <text evidence="5">The sequence shown here is derived from an EMBL/GenBank/DDBJ whole genome shotgun (WGS) entry which is preliminary data.</text>
</comment>
<evidence type="ECO:0000256" key="2">
    <source>
        <dbReference type="SAM" id="Coils"/>
    </source>
</evidence>
<feature type="coiled-coil region" evidence="2">
    <location>
        <begin position="167"/>
        <end position="349"/>
    </location>
</feature>
<dbReference type="GO" id="GO:0005524">
    <property type="term" value="F:ATP binding"/>
    <property type="evidence" value="ECO:0007669"/>
    <property type="project" value="InterPro"/>
</dbReference>
<keyword evidence="1 2" id="KW-0175">Coiled coil</keyword>
<evidence type="ECO:0000313" key="5">
    <source>
        <dbReference type="EMBL" id="PIY96658.1"/>
    </source>
</evidence>
<evidence type="ECO:0000256" key="1">
    <source>
        <dbReference type="ARBA" id="ARBA00023054"/>
    </source>
</evidence>
<dbReference type="PIRSF" id="PIRSF005719">
    <property type="entry name" value="SMC"/>
    <property type="match status" value="1"/>
</dbReference>
<dbReference type="GO" id="GO:0016887">
    <property type="term" value="F:ATP hydrolysis activity"/>
    <property type="evidence" value="ECO:0007669"/>
    <property type="project" value="InterPro"/>
</dbReference>
<evidence type="ECO:0000256" key="3">
    <source>
        <dbReference type="SAM" id="MobiDB-lite"/>
    </source>
</evidence>
<dbReference type="AlphaFoldDB" id="A0A2M7RIR4"/>
<dbReference type="Proteomes" id="UP000230779">
    <property type="component" value="Unassembled WGS sequence"/>
</dbReference>
<feature type="domain" description="RecF/RecN/SMC N-terminal" evidence="4">
    <location>
        <begin position="2"/>
        <end position="880"/>
    </location>
</feature>
<feature type="coiled-coil region" evidence="2">
    <location>
        <begin position="420"/>
        <end position="616"/>
    </location>
</feature>
<evidence type="ECO:0000259" key="4">
    <source>
        <dbReference type="Pfam" id="PF02463"/>
    </source>
</evidence>
<dbReference type="EMBL" id="PFMD01000039">
    <property type="protein sequence ID" value="PIY96658.1"/>
    <property type="molecule type" value="Genomic_DNA"/>
</dbReference>
<feature type="compositionally biased region" description="Acidic residues" evidence="3">
    <location>
        <begin position="743"/>
        <end position="766"/>
    </location>
</feature>
<dbReference type="Gene3D" id="3.40.50.300">
    <property type="entry name" value="P-loop containing nucleotide triphosphate hydrolases"/>
    <property type="match status" value="2"/>
</dbReference>
<gene>
    <name evidence="5" type="ORF">COY66_03605</name>
</gene>
<accession>A0A2M7RIR4</accession>
<proteinExistence type="predicted"/>
<dbReference type="InterPro" id="IPR024704">
    <property type="entry name" value="SMC"/>
</dbReference>
<feature type="region of interest" description="Disordered" evidence="3">
    <location>
        <begin position="738"/>
        <end position="770"/>
    </location>
</feature>